<reference evidence="7 8" key="1">
    <citation type="journal article" date="2016" name="Nat. Commun.">
        <title>Thousands of microbial genomes shed light on interconnected biogeochemical processes in an aquifer system.</title>
        <authorList>
            <person name="Anantharaman K."/>
            <person name="Brown C.T."/>
            <person name="Hug L.A."/>
            <person name="Sharon I."/>
            <person name="Castelle C.J."/>
            <person name="Probst A.J."/>
            <person name="Thomas B.C."/>
            <person name="Singh A."/>
            <person name="Wilkins M.J."/>
            <person name="Karaoz U."/>
            <person name="Brodie E.L."/>
            <person name="Williams K.H."/>
            <person name="Hubbard S.S."/>
            <person name="Banfield J.F."/>
        </authorList>
    </citation>
    <scope>NUCLEOTIDE SEQUENCE [LARGE SCALE GENOMIC DNA]</scope>
</reference>
<evidence type="ECO:0000259" key="6">
    <source>
        <dbReference type="PROSITE" id="PS00622"/>
    </source>
</evidence>
<keyword evidence="3" id="KW-0731">Sigma factor</keyword>
<dbReference type="InterPro" id="IPR013325">
    <property type="entry name" value="RNA_pol_sigma_r2"/>
</dbReference>
<dbReference type="Proteomes" id="UP000179129">
    <property type="component" value="Unassembled WGS sequence"/>
</dbReference>
<name>A0A1F5YWS2_9BACT</name>
<dbReference type="InterPro" id="IPR013249">
    <property type="entry name" value="RNA_pol_sigma70_r4_t2"/>
</dbReference>
<evidence type="ECO:0000256" key="1">
    <source>
        <dbReference type="ARBA" id="ARBA00010641"/>
    </source>
</evidence>
<dbReference type="PROSITE" id="PS00622">
    <property type="entry name" value="HTH_LUXR_1"/>
    <property type="match status" value="1"/>
</dbReference>
<dbReference type="InterPro" id="IPR014284">
    <property type="entry name" value="RNA_pol_sigma-70_dom"/>
</dbReference>
<dbReference type="Gene3D" id="1.10.10.10">
    <property type="entry name" value="Winged helix-like DNA-binding domain superfamily/Winged helix DNA-binding domain"/>
    <property type="match status" value="1"/>
</dbReference>
<proteinExistence type="inferred from homology"/>
<keyword evidence="4" id="KW-0238">DNA-binding</keyword>
<dbReference type="Pfam" id="PF08281">
    <property type="entry name" value="Sigma70_r4_2"/>
    <property type="match status" value="1"/>
</dbReference>
<dbReference type="PANTHER" id="PTHR43133:SF8">
    <property type="entry name" value="RNA POLYMERASE SIGMA FACTOR HI_1459-RELATED"/>
    <property type="match status" value="1"/>
</dbReference>
<evidence type="ECO:0000313" key="7">
    <source>
        <dbReference type="EMBL" id="OGG04565.1"/>
    </source>
</evidence>
<dbReference type="InterPro" id="IPR007627">
    <property type="entry name" value="RNA_pol_sigma70_r2"/>
</dbReference>
<evidence type="ECO:0000313" key="8">
    <source>
        <dbReference type="Proteomes" id="UP000179129"/>
    </source>
</evidence>
<dbReference type="PANTHER" id="PTHR43133">
    <property type="entry name" value="RNA POLYMERASE ECF-TYPE SIGMA FACTO"/>
    <property type="match status" value="1"/>
</dbReference>
<dbReference type="NCBIfam" id="TIGR02937">
    <property type="entry name" value="sigma70-ECF"/>
    <property type="match status" value="1"/>
</dbReference>
<dbReference type="InterPro" id="IPR036388">
    <property type="entry name" value="WH-like_DNA-bd_sf"/>
</dbReference>
<dbReference type="GO" id="GO:0016987">
    <property type="term" value="F:sigma factor activity"/>
    <property type="evidence" value="ECO:0007669"/>
    <property type="project" value="UniProtKB-KW"/>
</dbReference>
<dbReference type="Gene3D" id="1.10.1740.10">
    <property type="match status" value="1"/>
</dbReference>
<dbReference type="SUPFAM" id="SSF88946">
    <property type="entry name" value="Sigma2 domain of RNA polymerase sigma factors"/>
    <property type="match status" value="1"/>
</dbReference>
<dbReference type="SUPFAM" id="SSF88659">
    <property type="entry name" value="Sigma3 and sigma4 domains of RNA polymerase sigma factors"/>
    <property type="match status" value="1"/>
</dbReference>
<evidence type="ECO:0000256" key="2">
    <source>
        <dbReference type="ARBA" id="ARBA00023015"/>
    </source>
</evidence>
<gene>
    <name evidence="7" type="ORF">A3F83_03020</name>
</gene>
<accession>A0A1F5YWS2</accession>
<dbReference type="AlphaFoldDB" id="A0A1F5YWS2"/>
<dbReference type="STRING" id="1817867.A3F83_03020"/>
<organism evidence="7 8">
    <name type="scientific">Candidatus Glassbacteria bacterium RIFCSPLOWO2_12_FULL_58_11</name>
    <dbReference type="NCBI Taxonomy" id="1817867"/>
    <lineage>
        <taxon>Bacteria</taxon>
        <taxon>Candidatus Glassiibacteriota</taxon>
    </lineage>
</organism>
<comment type="caution">
    <text evidence="7">The sequence shown here is derived from an EMBL/GenBank/DDBJ whole genome shotgun (WGS) entry which is preliminary data.</text>
</comment>
<comment type="similarity">
    <text evidence="1">Belongs to the sigma-70 factor family. ECF subfamily.</text>
</comment>
<dbReference type="Pfam" id="PF04542">
    <property type="entry name" value="Sigma70_r2"/>
    <property type="match status" value="1"/>
</dbReference>
<evidence type="ECO:0000256" key="4">
    <source>
        <dbReference type="ARBA" id="ARBA00023125"/>
    </source>
</evidence>
<evidence type="ECO:0000256" key="3">
    <source>
        <dbReference type="ARBA" id="ARBA00023082"/>
    </source>
</evidence>
<keyword evidence="2" id="KW-0805">Transcription regulation</keyword>
<keyword evidence="5" id="KW-0804">Transcription</keyword>
<dbReference type="InterPro" id="IPR039425">
    <property type="entry name" value="RNA_pol_sigma-70-like"/>
</dbReference>
<dbReference type="GO" id="GO:0003677">
    <property type="term" value="F:DNA binding"/>
    <property type="evidence" value="ECO:0007669"/>
    <property type="project" value="UniProtKB-KW"/>
</dbReference>
<dbReference type="EMBL" id="MFIX01000112">
    <property type="protein sequence ID" value="OGG04565.1"/>
    <property type="molecule type" value="Genomic_DNA"/>
</dbReference>
<feature type="domain" description="HTH luxR-type" evidence="6">
    <location>
        <begin position="158"/>
        <end position="185"/>
    </location>
</feature>
<dbReference type="InterPro" id="IPR013324">
    <property type="entry name" value="RNA_pol_sigma_r3/r4-like"/>
</dbReference>
<protein>
    <recommendedName>
        <fullName evidence="6">HTH luxR-type domain-containing protein</fullName>
    </recommendedName>
</protein>
<dbReference type="GO" id="GO:0006352">
    <property type="term" value="P:DNA-templated transcription initiation"/>
    <property type="evidence" value="ECO:0007669"/>
    <property type="project" value="InterPro"/>
</dbReference>
<dbReference type="InterPro" id="IPR000792">
    <property type="entry name" value="Tscrpt_reg_LuxR_C"/>
</dbReference>
<sequence length="202" mass="22966">MPILHPNPVITLPEKELSLITEAKKGDLAAFRELIEMYSPRIYSIAYHLTGNSADAQDIAQEVFIKLHGALDRFNDQYRFAPWLYRLTLNAAIDYQRKQAHGRELQFSEFGNPGAIADNHGGPEAWFEKTELLGIISRLTELLTKKQSRVFVLRDLQGFSTPEIAKILQCSEITVRVHLANARTRIKNALVKFYPEFAADNP</sequence>
<evidence type="ECO:0000256" key="5">
    <source>
        <dbReference type="ARBA" id="ARBA00023163"/>
    </source>
</evidence>